<gene>
    <name evidence="2" type="ORF">ACFQ39_09985</name>
</gene>
<protein>
    <submittedName>
        <fullName evidence="2">PhnA domain-containing protein</fullName>
    </submittedName>
</protein>
<dbReference type="Proteomes" id="UP001597201">
    <property type="component" value="Unassembled WGS sequence"/>
</dbReference>
<sequence>MNTLDALLERSHNACELCGADQGLQTFLVPPKEENNLENSVLVCTVCAEQLHDEAKIDPAHWRCLNNSMWSEHESVKVLVWRMLRKLKNEGWPQGLLEMLYLDDETLTWAKALEKVNKDQIVHLDSNKAVLENGDQVVLIKDLDVKGANFNAKRGTVVKNIRLVSDNAEQIEGKINGQQIVILNKFVKKS</sequence>
<dbReference type="Pfam" id="PF03831">
    <property type="entry name" value="YjdM"/>
    <property type="match status" value="1"/>
</dbReference>
<dbReference type="InterPro" id="IPR013991">
    <property type="entry name" value="PhnaA_N_proteobac"/>
</dbReference>
<keyword evidence="3" id="KW-1185">Reference proteome</keyword>
<organism evidence="2 3">
    <name type="scientific">Namhaeicola litoreus</name>
    <dbReference type="NCBI Taxonomy" id="1052145"/>
    <lineage>
        <taxon>Bacteria</taxon>
        <taxon>Pseudomonadati</taxon>
        <taxon>Bacteroidota</taxon>
        <taxon>Flavobacteriia</taxon>
        <taxon>Flavobacteriales</taxon>
        <taxon>Flavobacteriaceae</taxon>
        <taxon>Namhaeicola</taxon>
    </lineage>
</organism>
<dbReference type="SUPFAM" id="SSF82057">
    <property type="entry name" value="Prokaryotic SH3-related domain"/>
    <property type="match status" value="1"/>
</dbReference>
<dbReference type="InterPro" id="IPR013988">
    <property type="entry name" value="YjdM_C"/>
</dbReference>
<comment type="caution">
    <text evidence="2">The sequence shown here is derived from an EMBL/GenBank/DDBJ whole genome shotgun (WGS) entry which is preliminary data.</text>
</comment>
<dbReference type="SMART" id="SM00782">
    <property type="entry name" value="PhnA_Zn_Ribbon"/>
    <property type="match status" value="1"/>
</dbReference>
<evidence type="ECO:0000313" key="2">
    <source>
        <dbReference type="EMBL" id="MFD1315946.1"/>
    </source>
</evidence>
<name>A0ABW3Y3X9_9FLAO</name>
<dbReference type="Gene3D" id="2.30.30.40">
    <property type="entry name" value="SH3 Domains"/>
    <property type="match status" value="1"/>
</dbReference>
<evidence type="ECO:0000259" key="1">
    <source>
        <dbReference type="SMART" id="SM00782"/>
    </source>
</evidence>
<dbReference type="PANTHER" id="PTHR30305">
    <property type="entry name" value="PROTEIN YJDM-RELATED"/>
    <property type="match status" value="1"/>
</dbReference>
<dbReference type="RefSeq" id="WP_377178603.1">
    <property type="nucleotide sequence ID" value="NZ_JBHTMY010000003.1"/>
</dbReference>
<reference evidence="3" key="1">
    <citation type="journal article" date="2019" name="Int. J. Syst. Evol. Microbiol.">
        <title>The Global Catalogue of Microorganisms (GCM) 10K type strain sequencing project: providing services to taxonomists for standard genome sequencing and annotation.</title>
        <authorList>
            <consortium name="The Broad Institute Genomics Platform"/>
            <consortium name="The Broad Institute Genome Sequencing Center for Infectious Disease"/>
            <person name="Wu L."/>
            <person name="Ma J."/>
        </authorList>
    </citation>
    <scope>NUCLEOTIDE SEQUENCE [LARGE SCALE GENOMIC DNA]</scope>
    <source>
        <strain evidence="3">CCUG 61485</strain>
    </source>
</reference>
<dbReference type="EMBL" id="JBHTMY010000003">
    <property type="protein sequence ID" value="MFD1315946.1"/>
    <property type="molecule type" value="Genomic_DNA"/>
</dbReference>
<proteinExistence type="predicted"/>
<feature type="domain" description="PhnA protein N-terminal proteobacterial" evidence="1">
    <location>
        <begin position="6"/>
        <end position="52"/>
    </location>
</feature>
<dbReference type="PANTHER" id="PTHR30305:SF3">
    <property type="entry name" value="PROTEIN YJDM"/>
    <property type="match status" value="1"/>
</dbReference>
<accession>A0ABW3Y3X9</accession>
<evidence type="ECO:0000313" key="3">
    <source>
        <dbReference type="Proteomes" id="UP001597201"/>
    </source>
</evidence>